<dbReference type="RefSeq" id="WP_176804503.1">
    <property type="nucleotide sequence ID" value="NZ_JABXYJ010000008.1"/>
</dbReference>
<comment type="caution">
    <text evidence="1">The sequence shown here is derived from an EMBL/GenBank/DDBJ whole genome shotgun (WGS) entry which is preliminary data.</text>
</comment>
<dbReference type="Proteomes" id="UP000588051">
    <property type="component" value="Unassembled WGS sequence"/>
</dbReference>
<reference evidence="1 2" key="1">
    <citation type="submission" date="2020-06" db="EMBL/GenBank/DDBJ databases">
        <authorList>
            <person name="Qiu C."/>
            <person name="Liu Z."/>
        </authorList>
    </citation>
    <scope>NUCLEOTIDE SEQUENCE [LARGE SCALE GENOMIC DNA]</scope>
    <source>
        <strain evidence="1 2">EM 1</strain>
    </source>
</reference>
<evidence type="ECO:0000313" key="2">
    <source>
        <dbReference type="Proteomes" id="UP000588051"/>
    </source>
</evidence>
<dbReference type="EMBL" id="JABXYJ010000008">
    <property type="protein sequence ID" value="NVO78968.1"/>
    <property type="molecule type" value="Genomic_DNA"/>
</dbReference>
<dbReference type="AlphaFoldDB" id="A0A850QI50"/>
<organism evidence="1 2">
    <name type="scientific">Undibacterium oligocarboniphilum</name>
    <dbReference type="NCBI Taxonomy" id="666702"/>
    <lineage>
        <taxon>Bacteria</taxon>
        <taxon>Pseudomonadati</taxon>
        <taxon>Pseudomonadota</taxon>
        <taxon>Betaproteobacteria</taxon>
        <taxon>Burkholderiales</taxon>
        <taxon>Oxalobacteraceae</taxon>
        <taxon>Undibacterium</taxon>
    </lineage>
</organism>
<proteinExistence type="predicted"/>
<accession>A0A850QI50</accession>
<sequence>MQLGSLVEIVKLIGPENRSLGGLSPTVAIGDRGVVAETYAGSKTDQQHSVRVVSKTDDGTVRWEANFREDELKQVAQ</sequence>
<keyword evidence="2" id="KW-1185">Reference proteome</keyword>
<gene>
    <name evidence="1" type="ORF">HV832_14150</name>
</gene>
<name>A0A850QI50_9BURK</name>
<protein>
    <submittedName>
        <fullName evidence="1">Uncharacterized protein</fullName>
    </submittedName>
</protein>
<evidence type="ECO:0000313" key="1">
    <source>
        <dbReference type="EMBL" id="NVO78968.1"/>
    </source>
</evidence>